<gene>
    <name evidence="1" type="ORF">C4B59_13485</name>
</gene>
<evidence type="ECO:0000313" key="2">
    <source>
        <dbReference type="Proteomes" id="UP000248329"/>
    </source>
</evidence>
<proteinExistence type="predicted"/>
<name>A0AC61KZY3_9EURY</name>
<reference evidence="1" key="1">
    <citation type="submission" date="2018-01" db="EMBL/GenBank/DDBJ databases">
        <authorList>
            <person name="Krukenberg V."/>
        </authorList>
    </citation>
    <scope>NUCLEOTIDE SEQUENCE</scope>
    <source>
        <strain evidence="1">E20ANME2</strain>
    </source>
</reference>
<dbReference type="Proteomes" id="UP000248329">
    <property type="component" value="Unassembled WGS sequence"/>
</dbReference>
<dbReference type="EMBL" id="PQXF01000038">
    <property type="protein sequence ID" value="PXF58335.1"/>
    <property type="molecule type" value="Genomic_DNA"/>
</dbReference>
<accession>A0AC61KZY3</accession>
<sequence>MDRDCTSTCVAYLDISELREMAESIDLNDIHCIRVFMELSRMMNAMDTMGFEDLDFEGDDDEF</sequence>
<comment type="caution">
    <text evidence="1">The sequence shown here is derived from an EMBL/GenBank/DDBJ whole genome shotgun (WGS) entry which is preliminary data.</text>
</comment>
<organism evidence="1 2">
    <name type="scientific">Candidatus Methanogaster sp</name>
    <dbReference type="NCBI Taxonomy" id="3386292"/>
    <lineage>
        <taxon>Archaea</taxon>
        <taxon>Methanobacteriati</taxon>
        <taxon>Methanobacteriota</taxon>
        <taxon>Stenosarchaea group</taxon>
        <taxon>Methanomicrobia</taxon>
        <taxon>Methanosarcinales</taxon>
        <taxon>ANME-2 cluster</taxon>
        <taxon>Candidatus Methanogasteraceae</taxon>
        <taxon>Candidatus Methanogaster</taxon>
    </lineage>
</organism>
<evidence type="ECO:0000313" key="1">
    <source>
        <dbReference type="EMBL" id="PXF58335.1"/>
    </source>
</evidence>
<protein>
    <submittedName>
        <fullName evidence="1">Uncharacterized protein</fullName>
    </submittedName>
</protein>